<dbReference type="Proteomes" id="UP000240638">
    <property type="component" value="Unassembled WGS sequence"/>
</dbReference>
<dbReference type="Gene3D" id="1.25.40.10">
    <property type="entry name" value="Tetratricopeptide repeat domain"/>
    <property type="match status" value="1"/>
</dbReference>
<dbReference type="EMBL" id="PYUC01000002">
    <property type="protein sequence ID" value="PTB22176.1"/>
    <property type="molecule type" value="Genomic_DNA"/>
</dbReference>
<accession>A0A2T3Y087</accession>
<dbReference type="InterPro" id="IPR016931">
    <property type="entry name" value="UCP029658_TPR"/>
</dbReference>
<feature type="region of interest" description="Disordered" evidence="1">
    <location>
        <begin position="247"/>
        <end position="307"/>
    </location>
</feature>
<sequence>MRVETELRTRYSRYFTLAVCAITTLAASACAFKESGYGIGPQAERAAAMQTAANAQRESKPDTPGVYLALIDRMQAEGLYYASLAHIDAYEKQYGATPESTLLRADALRITGQADASASAYRSLLGTPLAARGYRGLGLLAGAAGDFADAGRELAHASELAPIDATTLSDLGYARLRDGDVAGARVPLMQAAELDAHNARILSNIALLLLAQGHTHEARALMDEQHFSPEVREAIRSDASKVAAVERARRLGPQTSLAKRQPRPESRQDPTLLARAHADATVADSLRGSAAAPIDQTPPPLLQQFAQ</sequence>
<name>A0A2T3Y087_9BURK</name>
<evidence type="ECO:0000256" key="1">
    <source>
        <dbReference type="SAM" id="MobiDB-lite"/>
    </source>
</evidence>
<dbReference type="PIRSF" id="PIRSF029658">
    <property type="entry name" value="UCP029658_TPR"/>
    <property type="match status" value="1"/>
</dbReference>
<organism evidence="2 3">
    <name type="scientific">Trinickia symbiotica</name>
    <dbReference type="NCBI Taxonomy" id="863227"/>
    <lineage>
        <taxon>Bacteria</taxon>
        <taxon>Pseudomonadati</taxon>
        <taxon>Pseudomonadota</taxon>
        <taxon>Betaproteobacteria</taxon>
        <taxon>Burkholderiales</taxon>
        <taxon>Burkholderiaceae</taxon>
        <taxon>Trinickia</taxon>
    </lineage>
</organism>
<comment type="caution">
    <text evidence="2">The sequence shown here is derived from an EMBL/GenBank/DDBJ whole genome shotgun (WGS) entry which is preliminary data.</text>
</comment>
<dbReference type="AlphaFoldDB" id="A0A2T3Y087"/>
<evidence type="ECO:0000313" key="2">
    <source>
        <dbReference type="EMBL" id="PTB22176.1"/>
    </source>
</evidence>
<dbReference type="SUPFAM" id="SSF48452">
    <property type="entry name" value="TPR-like"/>
    <property type="match status" value="1"/>
</dbReference>
<dbReference type="PROSITE" id="PS51257">
    <property type="entry name" value="PROKAR_LIPOPROTEIN"/>
    <property type="match status" value="1"/>
</dbReference>
<gene>
    <name evidence="2" type="ORF">C9I57_04850</name>
</gene>
<protein>
    <submittedName>
        <fullName evidence="2">Pilus assembly protein</fullName>
    </submittedName>
</protein>
<reference evidence="2 3" key="1">
    <citation type="submission" date="2018-03" db="EMBL/GenBank/DDBJ databases">
        <title>Whole genome analyses suggest that Burkholderia sensu lato contains two further novel genera in the rhizoxinica-symbiotica group Mycetohabitans gen. nov., and Trinickia gen. nov.: implications for the evolution of diazotrophy and nodulation in the Burkholderiaceae.</title>
        <authorList>
            <person name="Estrada De Los Santos P."/>
            <person name="Palmer M."/>
            <person name="Chavez-Ramirez B."/>
            <person name="Steenkamp E.T."/>
            <person name="Hirsch A.M."/>
            <person name="Manyaka P."/>
            <person name="Maluk M."/>
            <person name="Lafos M."/>
            <person name="Crook M."/>
            <person name="Gross E."/>
            <person name="Simon M.F."/>
            <person name="Bueno Dos Reis Junior F."/>
            <person name="Poole P.S."/>
            <person name="Venter S.N."/>
            <person name="James E.K."/>
        </authorList>
    </citation>
    <scope>NUCLEOTIDE SEQUENCE [LARGE SCALE GENOMIC DNA]</scope>
    <source>
        <strain evidence="2 3">JPY-366</strain>
    </source>
</reference>
<proteinExistence type="predicted"/>
<dbReference type="InterPro" id="IPR011990">
    <property type="entry name" value="TPR-like_helical_dom_sf"/>
</dbReference>
<evidence type="ECO:0000313" key="3">
    <source>
        <dbReference type="Proteomes" id="UP000240638"/>
    </source>
</evidence>